<dbReference type="PANTHER" id="PTHR13132:SF29">
    <property type="entry name" value="ALPHA-(1,6)-FUCOSYLTRANSFERASE"/>
    <property type="match status" value="1"/>
</dbReference>
<proteinExistence type="predicted"/>
<reference evidence="3 4" key="1">
    <citation type="journal article" date="2015" name="Genome Biol. Evol.">
        <title>Comparative Genomics of a Bacterivorous Green Alga Reveals Evolutionary Causalities and Consequences of Phago-Mixotrophic Mode of Nutrition.</title>
        <authorList>
            <person name="Burns J.A."/>
            <person name="Paasch A."/>
            <person name="Narechania A."/>
            <person name="Kim E."/>
        </authorList>
    </citation>
    <scope>NUCLEOTIDE SEQUENCE [LARGE SCALE GENOMIC DNA]</scope>
    <source>
        <strain evidence="3 4">PLY_AMNH</strain>
    </source>
</reference>
<dbReference type="GO" id="GO:0006487">
    <property type="term" value="P:protein N-linked glycosylation"/>
    <property type="evidence" value="ECO:0007669"/>
    <property type="project" value="TreeGrafter"/>
</dbReference>
<evidence type="ECO:0000313" key="4">
    <source>
        <dbReference type="Proteomes" id="UP001190700"/>
    </source>
</evidence>
<dbReference type="Gene3D" id="3.40.50.11350">
    <property type="match status" value="1"/>
</dbReference>
<comment type="caution">
    <text evidence="3">The sequence shown here is derived from an EMBL/GenBank/DDBJ whole genome shotgun (WGS) entry which is preliminary data.</text>
</comment>
<evidence type="ECO:0000259" key="2">
    <source>
        <dbReference type="Pfam" id="PF19745"/>
    </source>
</evidence>
<feature type="domain" description="Alpha-(1,6)-fucosyltransferase N- and catalytic" evidence="2">
    <location>
        <begin position="67"/>
        <end position="305"/>
    </location>
</feature>
<evidence type="ECO:0000256" key="1">
    <source>
        <dbReference type="SAM" id="MobiDB-lite"/>
    </source>
</evidence>
<dbReference type="AlphaFoldDB" id="A0AAE0FT02"/>
<keyword evidence="4" id="KW-1185">Reference proteome</keyword>
<dbReference type="PANTHER" id="PTHR13132">
    <property type="entry name" value="ALPHA- 1,6 -FUCOSYLTRANSFERASE"/>
    <property type="match status" value="1"/>
</dbReference>
<dbReference type="InterPro" id="IPR045573">
    <property type="entry name" value="Fut8_N_cat"/>
</dbReference>
<gene>
    <name evidence="3" type="ORF">CYMTET_26058</name>
</gene>
<feature type="region of interest" description="Disordered" evidence="1">
    <location>
        <begin position="1"/>
        <end position="22"/>
    </location>
</feature>
<dbReference type="Proteomes" id="UP001190700">
    <property type="component" value="Unassembled WGS sequence"/>
</dbReference>
<organism evidence="3 4">
    <name type="scientific">Cymbomonas tetramitiformis</name>
    <dbReference type="NCBI Taxonomy" id="36881"/>
    <lineage>
        <taxon>Eukaryota</taxon>
        <taxon>Viridiplantae</taxon>
        <taxon>Chlorophyta</taxon>
        <taxon>Pyramimonadophyceae</taxon>
        <taxon>Pyramimonadales</taxon>
        <taxon>Pyramimonadaceae</taxon>
        <taxon>Cymbomonas</taxon>
    </lineage>
</organism>
<feature type="compositionally biased region" description="Polar residues" evidence="1">
    <location>
        <begin position="11"/>
        <end position="21"/>
    </location>
</feature>
<feature type="non-terminal residue" evidence="3">
    <location>
        <position position="1"/>
    </location>
</feature>
<name>A0AAE0FT02_9CHLO</name>
<dbReference type="EMBL" id="LGRX02014050">
    <property type="protein sequence ID" value="KAK3265243.1"/>
    <property type="molecule type" value="Genomic_DNA"/>
</dbReference>
<evidence type="ECO:0000313" key="3">
    <source>
        <dbReference type="EMBL" id="KAK3265243.1"/>
    </source>
</evidence>
<dbReference type="GO" id="GO:0046921">
    <property type="term" value="F:alpha-(1-&gt;6)-fucosyltransferase activity"/>
    <property type="evidence" value="ECO:0007669"/>
    <property type="project" value="TreeGrafter"/>
</dbReference>
<dbReference type="Pfam" id="PF19745">
    <property type="entry name" value="FUT8_N_cat"/>
    <property type="match status" value="1"/>
</dbReference>
<accession>A0AAE0FT02</accession>
<protein>
    <recommendedName>
        <fullName evidence="2">Alpha-(1,6)-fucosyltransferase N- and catalytic domain-containing protein</fullName>
    </recommendedName>
</protein>
<sequence>EPPGAHPVGSRSASRSTSGVGSWSERLEHIQWGPDAFVEDKGMMFVGRLNYAGTKSCKKLGRLHDIECYFKPLSECRDVRQQKFHEYKEPNVRNNRCVAARLQGRCSNVNSYLAAKIPQRYMTQGNFWWRSAMLRYVFQLNEGTMKSIALEKLKVKIGFKHPIIGLHVRHGDACHTTTRRGTCAGLKKYLPHLRTMATRYKTKRVYLATDDEKVLAEARNNTEFQFVLSDTSRKLLESTEQIEYRKDLWDGSSSKGDSITLSTIQDLLLLAETDYLVLQLLSNLSRMALELAAGAKKQLPPFISLDGPWCPHWRMCEERFNKY</sequence>